<proteinExistence type="inferred from homology"/>
<accession>A0A5N0TGW2</accession>
<comment type="similarity">
    <text evidence="1">Belongs to the carbohydrate kinase PfkB family.</text>
</comment>
<dbReference type="CDD" id="cd01167">
    <property type="entry name" value="bac_FRK"/>
    <property type="match status" value="1"/>
</dbReference>
<name>A0A5N0TGW2_9MICO</name>
<dbReference type="PROSITE" id="PS00584">
    <property type="entry name" value="PFKB_KINASES_2"/>
    <property type="match status" value="1"/>
</dbReference>
<keyword evidence="2" id="KW-0808">Transferase</keyword>
<evidence type="ECO:0000313" key="7">
    <source>
        <dbReference type="EMBL" id="KAA9134403.1"/>
    </source>
</evidence>
<keyword evidence="4 7" id="KW-0418">Kinase</keyword>
<keyword evidence="3" id="KW-0547">Nucleotide-binding</keyword>
<dbReference type="PROSITE" id="PS00583">
    <property type="entry name" value="PFKB_KINASES_1"/>
    <property type="match status" value="1"/>
</dbReference>
<dbReference type="GO" id="GO:0005524">
    <property type="term" value="F:ATP binding"/>
    <property type="evidence" value="ECO:0007669"/>
    <property type="project" value="UniProtKB-KW"/>
</dbReference>
<evidence type="ECO:0000256" key="2">
    <source>
        <dbReference type="ARBA" id="ARBA00022679"/>
    </source>
</evidence>
<evidence type="ECO:0000259" key="6">
    <source>
        <dbReference type="Pfam" id="PF00294"/>
    </source>
</evidence>
<evidence type="ECO:0000313" key="8">
    <source>
        <dbReference type="Proteomes" id="UP000326838"/>
    </source>
</evidence>
<keyword evidence="5" id="KW-0067">ATP-binding</keyword>
<dbReference type="InterPro" id="IPR029056">
    <property type="entry name" value="Ribokinase-like"/>
</dbReference>
<protein>
    <submittedName>
        <fullName evidence="7">Carbohydrate kinase</fullName>
    </submittedName>
</protein>
<feature type="domain" description="Carbohydrate kinase PfkB" evidence="6">
    <location>
        <begin position="1"/>
        <end position="299"/>
    </location>
</feature>
<dbReference type="SUPFAM" id="SSF53613">
    <property type="entry name" value="Ribokinase-like"/>
    <property type="match status" value="1"/>
</dbReference>
<comment type="caution">
    <text evidence="7">The sequence shown here is derived from an EMBL/GenBank/DDBJ whole genome shotgun (WGS) entry which is preliminary data.</text>
</comment>
<dbReference type="InterPro" id="IPR011611">
    <property type="entry name" value="PfkB_dom"/>
</dbReference>
<dbReference type="PANTHER" id="PTHR43085">
    <property type="entry name" value="HEXOKINASE FAMILY MEMBER"/>
    <property type="match status" value="1"/>
</dbReference>
<organism evidence="7 8">
    <name type="scientific">Microbacterium caowuchunii</name>
    <dbReference type="NCBI Taxonomy" id="2614638"/>
    <lineage>
        <taxon>Bacteria</taxon>
        <taxon>Bacillati</taxon>
        <taxon>Actinomycetota</taxon>
        <taxon>Actinomycetes</taxon>
        <taxon>Micrococcales</taxon>
        <taxon>Microbacteriaceae</taxon>
        <taxon>Microbacterium</taxon>
    </lineage>
</organism>
<evidence type="ECO:0000256" key="3">
    <source>
        <dbReference type="ARBA" id="ARBA00022741"/>
    </source>
</evidence>
<keyword evidence="8" id="KW-1185">Reference proteome</keyword>
<dbReference type="Gene3D" id="3.40.1190.20">
    <property type="match status" value="1"/>
</dbReference>
<dbReference type="PANTHER" id="PTHR43085:SF1">
    <property type="entry name" value="PSEUDOURIDINE KINASE-RELATED"/>
    <property type="match status" value="1"/>
</dbReference>
<dbReference type="InterPro" id="IPR050306">
    <property type="entry name" value="PfkB_Carbo_kinase"/>
</dbReference>
<dbReference type="AlphaFoldDB" id="A0A5N0TGW2"/>
<dbReference type="Pfam" id="PF00294">
    <property type="entry name" value="PfkB"/>
    <property type="match status" value="1"/>
</dbReference>
<gene>
    <name evidence="7" type="ORF">F6B40_06435</name>
</gene>
<dbReference type="RefSeq" id="WP_150892704.1">
    <property type="nucleotide sequence ID" value="NZ_VYUY01000007.1"/>
</dbReference>
<evidence type="ECO:0000256" key="1">
    <source>
        <dbReference type="ARBA" id="ARBA00010688"/>
    </source>
</evidence>
<sequence>MTRIAVVGESLVDAVRLADGAERETPGGAPFNVAIGIARLGGTVRLLTAIGDDARGRLLTQRLKADGVHASFHQLPRTSVARAEIETNGSASYNFDIDGSFDLTPSMRAALAVADAVHVGSIAAHLPPGAQRITEVFRDLQGTALLSYDPNCRPSITPNVKTVRAEVETFASIADVVKASDEDMTWLYPDIPYTEVAAMWLRLGAGLVVVTRGAAGIWCRNGSGREASIPTLPTTVVDTIGAGDSCMAALIVCLTQLGASGSKASARLSALTSRELKDILRTAAQVASITCSREGANPPTAAELERISPTATTLSNP</sequence>
<dbReference type="GO" id="GO:0016301">
    <property type="term" value="F:kinase activity"/>
    <property type="evidence" value="ECO:0007669"/>
    <property type="project" value="UniProtKB-KW"/>
</dbReference>
<evidence type="ECO:0000256" key="4">
    <source>
        <dbReference type="ARBA" id="ARBA00022777"/>
    </source>
</evidence>
<evidence type="ECO:0000256" key="5">
    <source>
        <dbReference type="ARBA" id="ARBA00022840"/>
    </source>
</evidence>
<reference evidence="8" key="1">
    <citation type="submission" date="2019-09" db="EMBL/GenBank/DDBJ databases">
        <title>Mumia zhuanghuii sp. nov. isolated from the intestinal contents of plateau pika (Ochotona curzoniae) in the Qinghai-Tibet plateau of China.</title>
        <authorList>
            <person name="Tian Z."/>
        </authorList>
    </citation>
    <scope>NUCLEOTIDE SEQUENCE [LARGE SCALE GENOMIC DNA]</scope>
    <source>
        <strain evidence="8">L-033</strain>
    </source>
</reference>
<dbReference type="EMBL" id="VYUY01000007">
    <property type="protein sequence ID" value="KAA9134403.1"/>
    <property type="molecule type" value="Genomic_DNA"/>
</dbReference>
<dbReference type="InterPro" id="IPR002173">
    <property type="entry name" value="Carboh/pur_kinase_PfkB_CS"/>
</dbReference>
<dbReference type="Proteomes" id="UP000326838">
    <property type="component" value="Unassembled WGS sequence"/>
</dbReference>